<reference evidence="2" key="1">
    <citation type="submission" date="2018-06" db="EMBL/GenBank/DDBJ databases">
        <title>Aestuariibacter litoralis strain KCTC 52945T.</title>
        <authorList>
            <person name="Li X."/>
            <person name="Salam N."/>
            <person name="Li J.-L."/>
            <person name="Chen Y.-M."/>
            <person name="Yang Z.-W."/>
            <person name="Zhang L.-Y."/>
            <person name="Han M.-X."/>
            <person name="Xiao M."/>
            <person name="Li W.-J."/>
        </authorList>
    </citation>
    <scope>NUCLEOTIDE SEQUENCE [LARGE SCALE GENOMIC DNA]</scope>
    <source>
        <strain evidence="2">KCTC 52945</strain>
    </source>
</reference>
<gene>
    <name evidence="1" type="ORF">DK847_14415</name>
</gene>
<proteinExistence type="predicted"/>
<sequence>MLDGRIVPPPAMAETMSPAEERDLLQRTGFVKITESEQGTAIRWSMFSRNWASLYFAAEWLQGAFGPYQLQYYSAGWFNERHEQPWVAADRIHHLIHKSDVHLSQTVYIQKVAEGRRNTPPLLQKALRDNAASEDVSIDCAYDPSSQRYRVARVGPQSTIAKLWGLNPVSYPCLIGHSYDEAVSRAYPQVTRTGEPHYDHIYAAMASARGDVVWVPYQRVALPLIQGRSRKGVRVVTELAEVDISPL</sequence>
<protein>
    <submittedName>
        <fullName evidence="1">Uncharacterized protein</fullName>
    </submittedName>
</protein>
<evidence type="ECO:0000313" key="1">
    <source>
        <dbReference type="EMBL" id="PZF76369.1"/>
    </source>
</evidence>
<comment type="caution">
    <text evidence="1">The sequence shown here is derived from an EMBL/GenBank/DDBJ whole genome shotgun (WGS) entry which is preliminary data.</text>
</comment>
<name>A0A2W2BJK3_9HYPH</name>
<dbReference type="AlphaFoldDB" id="A0A2W2BJK3"/>
<dbReference type="EMBL" id="QKVK01000006">
    <property type="protein sequence ID" value="PZF76369.1"/>
    <property type="molecule type" value="Genomic_DNA"/>
</dbReference>
<evidence type="ECO:0000313" key="2">
    <source>
        <dbReference type="Proteomes" id="UP000248795"/>
    </source>
</evidence>
<dbReference type="Proteomes" id="UP000248795">
    <property type="component" value="Unassembled WGS sequence"/>
</dbReference>
<accession>A0A2W2BJK3</accession>
<keyword evidence="2" id="KW-1185">Reference proteome</keyword>
<organism evidence="1 2">
    <name type="scientific">Aestuariivirga litoralis</name>
    <dbReference type="NCBI Taxonomy" id="2650924"/>
    <lineage>
        <taxon>Bacteria</taxon>
        <taxon>Pseudomonadati</taxon>
        <taxon>Pseudomonadota</taxon>
        <taxon>Alphaproteobacteria</taxon>
        <taxon>Hyphomicrobiales</taxon>
        <taxon>Aestuariivirgaceae</taxon>
        <taxon>Aestuariivirga</taxon>
    </lineage>
</organism>